<feature type="domain" description="SKP1 component POZ" evidence="2">
    <location>
        <begin position="8"/>
        <end position="60"/>
    </location>
</feature>
<protein>
    <recommendedName>
        <fullName evidence="2">SKP1 component POZ domain-containing protein</fullName>
    </recommendedName>
</protein>
<evidence type="ECO:0000256" key="1">
    <source>
        <dbReference type="ARBA" id="ARBA00009993"/>
    </source>
</evidence>
<dbReference type="InterPro" id="IPR001232">
    <property type="entry name" value="SKP1-like"/>
</dbReference>
<dbReference type="GeneID" id="20527450"/>
<dbReference type="Gene3D" id="3.30.710.10">
    <property type="entry name" value="Potassium Channel Kv1.1, Chain A"/>
    <property type="match status" value="1"/>
</dbReference>
<dbReference type="InterPro" id="IPR016073">
    <property type="entry name" value="Skp1_comp_POZ"/>
</dbReference>
<gene>
    <name evidence="3" type="ORF">H696_02725</name>
</gene>
<dbReference type="OrthoDB" id="249087at2759"/>
<dbReference type="AlphaFoldDB" id="A0A058Z7W7"/>
<dbReference type="RefSeq" id="XP_009494905.1">
    <property type="nucleotide sequence ID" value="XM_009496630.1"/>
</dbReference>
<proteinExistence type="inferred from homology"/>
<accession>A0A058Z7W7</accession>
<comment type="similarity">
    <text evidence="1">Belongs to the SKP1 family.</text>
</comment>
<keyword evidence="4" id="KW-1185">Reference proteome</keyword>
<dbReference type="Proteomes" id="UP000030693">
    <property type="component" value="Unassembled WGS sequence"/>
</dbReference>
<evidence type="ECO:0000259" key="2">
    <source>
        <dbReference type="Pfam" id="PF03931"/>
    </source>
</evidence>
<dbReference type="InterPro" id="IPR011333">
    <property type="entry name" value="SKP1/BTB/POZ_sf"/>
</dbReference>
<evidence type="ECO:0000313" key="4">
    <source>
        <dbReference type="Proteomes" id="UP000030693"/>
    </source>
</evidence>
<organism evidence="3">
    <name type="scientific">Fonticula alba</name>
    <name type="common">Slime mold</name>
    <dbReference type="NCBI Taxonomy" id="691883"/>
    <lineage>
        <taxon>Eukaryota</taxon>
        <taxon>Rotosphaerida</taxon>
        <taxon>Fonticulaceae</taxon>
        <taxon>Fonticula</taxon>
    </lineage>
</organism>
<sequence>MNPAESAFVTIVSSDGVRFQVTREAACSSATLASMLGETGAEIFLPDIPAHSLVTVFRFAYQKMSSNVESASVPNPSQASRFAFSPPAQAAGAAPFEVPATRLGSLIRAADFLQI</sequence>
<dbReference type="Pfam" id="PF03931">
    <property type="entry name" value="Skp1_POZ"/>
    <property type="match status" value="1"/>
</dbReference>
<dbReference type="GO" id="GO:0006511">
    <property type="term" value="P:ubiquitin-dependent protein catabolic process"/>
    <property type="evidence" value="ECO:0007669"/>
    <property type="project" value="InterPro"/>
</dbReference>
<evidence type="ECO:0000313" key="3">
    <source>
        <dbReference type="EMBL" id="KCV70389.1"/>
    </source>
</evidence>
<reference evidence="3" key="1">
    <citation type="submission" date="2013-04" db="EMBL/GenBank/DDBJ databases">
        <title>The Genome Sequence of Fonticula alba ATCC 38817.</title>
        <authorList>
            <consortium name="The Broad Institute Genomics Platform"/>
            <person name="Russ C."/>
            <person name="Cuomo C."/>
            <person name="Burger G."/>
            <person name="Gray M.W."/>
            <person name="Holland P.W.H."/>
            <person name="King N."/>
            <person name="Lang F.B.F."/>
            <person name="Roger A.J."/>
            <person name="Ruiz-Trillo I."/>
            <person name="Brown M."/>
            <person name="Walker B."/>
            <person name="Young S."/>
            <person name="Zeng Q."/>
            <person name="Gargeya S."/>
            <person name="Fitzgerald M."/>
            <person name="Haas B."/>
            <person name="Abouelleil A."/>
            <person name="Allen A.W."/>
            <person name="Alvarado L."/>
            <person name="Arachchi H.M."/>
            <person name="Berlin A.M."/>
            <person name="Chapman S.B."/>
            <person name="Gainer-Dewar J."/>
            <person name="Goldberg J."/>
            <person name="Griggs A."/>
            <person name="Gujja S."/>
            <person name="Hansen M."/>
            <person name="Howarth C."/>
            <person name="Imamovic A."/>
            <person name="Ireland A."/>
            <person name="Larimer J."/>
            <person name="McCowan C."/>
            <person name="Murphy C."/>
            <person name="Pearson M."/>
            <person name="Poon T.W."/>
            <person name="Priest M."/>
            <person name="Roberts A."/>
            <person name="Saif S."/>
            <person name="Shea T."/>
            <person name="Sisk P."/>
            <person name="Sykes S."/>
            <person name="Wortman J."/>
            <person name="Nusbaum C."/>
            <person name="Birren B."/>
        </authorList>
    </citation>
    <scope>NUCLEOTIDE SEQUENCE [LARGE SCALE GENOMIC DNA]</scope>
    <source>
        <strain evidence="3">ATCC 38817</strain>
    </source>
</reference>
<name>A0A058Z7W7_FONAL</name>
<dbReference type="EMBL" id="KB932204">
    <property type="protein sequence ID" value="KCV70389.1"/>
    <property type="molecule type" value="Genomic_DNA"/>
</dbReference>
<dbReference type="SUPFAM" id="SSF54695">
    <property type="entry name" value="POZ domain"/>
    <property type="match status" value="1"/>
</dbReference>
<dbReference type="SMART" id="SM00512">
    <property type="entry name" value="Skp1"/>
    <property type="match status" value="1"/>
</dbReference>